<evidence type="ECO:0000313" key="2">
    <source>
        <dbReference type="EMBL" id="CAI9922522.1"/>
    </source>
</evidence>
<organism evidence="2">
    <name type="scientific">Hexamita inflata</name>
    <dbReference type="NCBI Taxonomy" id="28002"/>
    <lineage>
        <taxon>Eukaryota</taxon>
        <taxon>Metamonada</taxon>
        <taxon>Diplomonadida</taxon>
        <taxon>Hexamitidae</taxon>
        <taxon>Hexamitinae</taxon>
        <taxon>Hexamita</taxon>
    </lineage>
</organism>
<sequence>MVNRVKESIQYTTQTQKLTDISGLQHQINYLIFSFVLLIFVVIAYMVYEAGVYSGKQAIISLIKPSQLKIFHSFSLVTVTSCLVQWIFASRRYDQEIKELTLNLTQYSKEE</sequence>
<proteinExistence type="predicted"/>
<feature type="transmembrane region" description="Helical" evidence="1">
    <location>
        <begin position="28"/>
        <end position="48"/>
    </location>
</feature>
<feature type="transmembrane region" description="Helical" evidence="1">
    <location>
        <begin position="68"/>
        <end position="88"/>
    </location>
</feature>
<name>A0AA86NLN8_9EUKA</name>
<keyword evidence="1" id="KW-0472">Membrane</keyword>
<keyword evidence="1" id="KW-1133">Transmembrane helix</keyword>
<protein>
    <submittedName>
        <fullName evidence="3">Hypothetical_protein</fullName>
    </submittedName>
</protein>
<dbReference type="AlphaFoldDB" id="A0AA86NLN8"/>
<accession>A0AA86NLN8</accession>
<dbReference type="EMBL" id="CATOUU010000252">
    <property type="protein sequence ID" value="CAI9922522.1"/>
    <property type="molecule type" value="Genomic_DNA"/>
</dbReference>
<evidence type="ECO:0000256" key="1">
    <source>
        <dbReference type="SAM" id="Phobius"/>
    </source>
</evidence>
<dbReference type="Proteomes" id="UP001642409">
    <property type="component" value="Unassembled WGS sequence"/>
</dbReference>
<evidence type="ECO:0000313" key="4">
    <source>
        <dbReference type="Proteomes" id="UP001642409"/>
    </source>
</evidence>
<reference evidence="3 4" key="2">
    <citation type="submission" date="2024-07" db="EMBL/GenBank/DDBJ databases">
        <authorList>
            <person name="Akdeniz Z."/>
        </authorList>
    </citation>
    <scope>NUCLEOTIDE SEQUENCE [LARGE SCALE GENOMIC DNA]</scope>
</reference>
<keyword evidence="1" id="KW-0812">Transmembrane</keyword>
<keyword evidence="4" id="KW-1185">Reference proteome</keyword>
<gene>
    <name evidence="2" type="ORF">HINF_LOCUS10167</name>
    <name evidence="3" type="ORF">HINF_LOCUS66420</name>
</gene>
<reference evidence="2" key="1">
    <citation type="submission" date="2023-06" db="EMBL/GenBank/DDBJ databases">
        <authorList>
            <person name="Kurt Z."/>
        </authorList>
    </citation>
    <scope>NUCLEOTIDE SEQUENCE</scope>
</reference>
<comment type="caution">
    <text evidence="2">The sequence shown here is derived from an EMBL/GenBank/DDBJ whole genome shotgun (WGS) entry which is preliminary data.</text>
</comment>
<evidence type="ECO:0000313" key="3">
    <source>
        <dbReference type="EMBL" id="CAL6092761.1"/>
    </source>
</evidence>
<dbReference type="EMBL" id="CAXDID020000447">
    <property type="protein sequence ID" value="CAL6092761.1"/>
    <property type="molecule type" value="Genomic_DNA"/>
</dbReference>